<evidence type="ECO:0000256" key="3">
    <source>
        <dbReference type="ARBA" id="ARBA00023163"/>
    </source>
</evidence>
<evidence type="ECO:0000313" key="4">
    <source>
        <dbReference type="EMBL" id="THF63185.1"/>
    </source>
</evidence>
<organism evidence="4 5">
    <name type="scientific">Pseudothauera nasutitermitis</name>
    <dbReference type="NCBI Taxonomy" id="2565930"/>
    <lineage>
        <taxon>Bacteria</taxon>
        <taxon>Pseudomonadati</taxon>
        <taxon>Pseudomonadota</taxon>
        <taxon>Betaproteobacteria</taxon>
        <taxon>Rhodocyclales</taxon>
        <taxon>Zoogloeaceae</taxon>
        <taxon>Pseudothauera</taxon>
    </lineage>
</organism>
<comment type="caution">
    <text evidence="4">The sequence shown here is derived from an EMBL/GenBank/DDBJ whole genome shotgun (WGS) entry which is preliminary data.</text>
</comment>
<gene>
    <name evidence="4" type="ORF">E6C76_17150</name>
</gene>
<evidence type="ECO:0000256" key="1">
    <source>
        <dbReference type="ARBA" id="ARBA00023015"/>
    </source>
</evidence>
<keyword evidence="1" id="KW-0805">Transcription regulation</keyword>
<dbReference type="InterPro" id="IPR009057">
    <property type="entry name" value="Homeodomain-like_sf"/>
</dbReference>
<dbReference type="AlphaFoldDB" id="A0A4S4ATD7"/>
<keyword evidence="2" id="KW-0238">DNA-binding</keyword>
<evidence type="ECO:0000313" key="5">
    <source>
        <dbReference type="Proteomes" id="UP000308430"/>
    </source>
</evidence>
<dbReference type="PANTHER" id="PTHR30055">
    <property type="entry name" value="HTH-TYPE TRANSCRIPTIONAL REGULATOR RUTR"/>
    <property type="match status" value="1"/>
</dbReference>
<proteinExistence type="predicted"/>
<dbReference type="GO" id="GO:0003700">
    <property type="term" value="F:DNA-binding transcription factor activity"/>
    <property type="evidence" value="ECO:0007669"/>
    <property type="project" value="TreeGrafter"/>
</dbReference>
<dbReference type="GO" id="GO:0000976">
    <property type="term" value="F:transcription cis-regulatory region binding"/>
    <property type="evidence" value="ECO:0007669"/>
    <property type="project" value="TreeGrafter"/>
</dbReference>
<reference evidence="4 5" key="1">
    <citation type="submission" date="2019-04" db="EMBL/GenBank/DDBJ databases">
        <title>Azoarcus nasutitermitis sp. nov. isolated from termite nest.</title>
        <authorList>
            <person name="Lin S.-Y."/>
            <person name="Hameed A."/>
            <person name="Hsu Y.-H."/>
            <person name="Young C.-C."/>
        </authorList>
    </citation>
    <scope>NUCLEOTIDE SEQUENCE [LARGE SCALE GENOMIC DNA]</scope>
    <source>
        <strain evidence="4 5">CC-YHH838</strain>
    </source>
</reference>
<dbReference type="SUPFAM" id="SSF46689">
    <property type="entry name" value="Homeodomain-like"/>
    <property type="match status" value="1"/>
</dbReference>
<evidence type="ECO:0000256" key="2">
    <source>
        <dbReference type="ARBA" id="ARBA00023125"/>
    </source>
</evidence>
<dbReference type="InterPro" id="IPR050109">
    <property type="entry name" value="HTH-type_TetR-like_transc_reg"/>
</dbReference>
<dbReference type="OrthoDB" id="8654052at2"/>
<accession>A0A4S4ATD7</accession>
<name>A0A4S4ATD7_9RHOO</name>
<dbReference type="PANTHER" id="PTHR30055:SF234">
    <property type="entry name" value="HTH-TYPE TRANSCRIPTIONAL REGULATOR BETI"/>
    <property type="match status" value="1"/>
</dbReference>
<dbReference type="InterPro" id="IPR036271">
    <property type="entry name" value="Tet_transcr_reg_TetR-rel_C_sf"/>
</dbReference>
<sequence length="187" mass="20767">MTSTPPTTDAEDRRILVALALALVEQPRASLQELSRAIGISKATLYRFCRTRQALIDRLATHSGQVLDEVITSARLDSAPPLDALRQLIASHLEHRELTVFLMYYWKDASTDICAHCEWDKALDAFFLRGQQAGVFRIDISAPGLTEIFISTLIGLFDAERRGRVARVGLAALIESAFLDGTRTQKP</sequence>
<keyword evidence="3" id="KW-0804">Transcription</keyword>
<protein>
    <submittedName>
        <fullName evidence="4">TetR/AcrR family transcriptional regulator</fullName>
    </submittedName>
</protein>
<dbReference type="Proteomes" id="UP000308430">
    <property type="component" value="Unassembled WGS sequence"/>
</dbReference>
<keyword evidence="5" id="KW-1185">Reference proteome</keyword>
<dbReference type="SUPFAM" id="SSF48498">
    <property type="entry name" value="Tetracyclin repressor-like, C-terminal domain"/>
    <property type="match status" value="1"/>
</dbReference>
<dbReference type="EMBL" id="SSOC01000006">
    <property type="protein sequence ID" value="THF63185.1"/>
    <property type="molecule type" value="Genomic_DNA"/>
</dbReference>
<dbReference type="Gene3D" id="1.10.357.10">
    <property type="entry name" value="Tetracycline Repressor, domain 2"/>
    <property type="match status" value="1"/>
</dbReference>